<dbReference type="Gene3D" id="3.40.50.300">
    <property type="entry name" value="P-loop containing nucleotide triphosphate hydrolases"/>
    <property type="match status" value="1"/>
</dbReference>
<dbReference type="SUPFAM" id="SSF52540">
    <property type="entry name" value="P-loop containing nucleoside triphosphate hydrolases"/>
    <property type="match status" value="1"/>
</dbReference>
<dbReference type="Proteomes" id="UP001597419">
    <property type="component" value="Unassembled WGS sequence"/>
</dbReference>
<dbReference type="EC" id="2.8.2.-" evidence="2"/>
<dbReference type="EMBL" id="JBHUKU010000004">
    <property type="protein sequence ID" value="MFD2458946.1"/>
    <property type="molecule type" value="Genomic_DNA"/>
</dbReference>
<gene>
    <name evidence="2" type="ORF">ACFSYJ_10045</name>
</gene>
<dbReference type="GO" id="GO:0016740">
    <property type="term" value="F:transferase activity"/>
    <property type="evidence" value="ECO:0007669"/>
    <property type="project" value="UniProtKB-KW"/>
</dbReference>
<reference evidence="3" key="1">
    <citation type="journal article" date="2019" name="Int. J. Syst. Evol. Microbiol.">
        <title>The Global Catalogue of Microorganisms (GCM) 10K type strain sequencing project: providing services to taxonomists for standard genome sequencing and annotation.</title>
        <authorList>
            <consortium name="The Broad Institute Genomics Platform"/>
            <consortium name="The Broad Institute Genome Sequencing Center for Infectious Disease"/>
            <person name="Wu L."/>
            <person name="Ma J."/>
        </authorList>
    </citation>
    <scope>NUCLEOTIDE SEQUENCE [LARGE SCALE GENOMIC DNA]</scope>
    <source>
        <strain evidence="3">CGMCC 4.7643</strain>
    </source>
</reference>
<dbReference type="PANTHER" id="PTHR12788">
    <property type="entry name" value="PROTEIN-TYROSINE SULFOTRANSFERASE 2"/>
    <property type="match status" value="1"/>
</dbReference>
<protein>
    <submittedName>
        <fullName evidence="2">Sulfotransferase family protein</fullName>
        <ecNumber evidence="2">2.8.2.-</ecNumber>
    </submittedName>
</protein>
<dbReference type="InterPro" id="IPR026634">
    <property type="entry name" value="TPST-like"/>
</dbReference>
<dbReference type="InterPro" id="IPR027417">
    <property type="entry name" value="P-loop_NTPase"/>
</dbReference>
<sequence>MNFQPVTASPVFLLSPPRTGSTLLRCVLDSHPWIHAPHELHLADFRVEPAHRLALRSLEVLGVSTRDLENLLWDAVMQRLLAGSGKSVFVDKTPSNVFQWRRIAEAWPKAKFVLLIRHPEQILRSYRAKVRMDGHLGRIVEYLRAMQEARENLGGFRVRYEELTGDPVRVVRELCDFLGVPWDSRMLDYGSREHVGVAEDVGDLTDELRSGVIQRVRRPFPEHGPTPELEPFSRAWGYPVDGRA</sequence>
<proteinExistence type="predicted"/>
<keyword evidence="3" id="KW-1185">Reference proteome</keyword>
<accession>A0ABW5GBR7</accession>
<dbReference type="PANTHER" id="PTHR12788:SF10">
    <property type="entry name" value="PROTEIN-TYROSINE SULFOTRANSFERASE"/>
    <property type="match status" value="1"/>
</dbReference>
<evidence type="ECO:0000313" key="2">
    <source>
        <dbReference type="EMBL" id="MFD2458946.1"/>
    </source>
</evidence>
<evidence type="ECO:0000256" key="1">
    <source>
        <dbReference type="ARBA" id="ARBA00022679"/>
    </source>
</evidence>
<organism evidence="2 3">
    <name type="scientific">Amycolatopsis samaneae</name>
    <dbReference type="NCBI Taxonomy" id="664691"/>
    <lineage>
        <taxon>Bacteria</taxon>
        <taxon>Bacillati</taxon>
        <taxon>Actinomycetota</taxon>
        <taxon>Actinomycetes</taxon>
        <taxon>Pseudonocardiales</taxon>
        <taxon>Pseudonocardiaceae</taxon>
        <taxon>Amycolatopsis</taxon>
    </lineage>
</organism>
<keyword evidence="1 2" id="KW-0808">Transferase</keyword>
<dbReference type="Pfam" id="PF13469">
    <property type="entry name" value="Sulfotransfer_3"/>
    <property type="match status" value="1"/>
</dbReference>
<dbReference type="RefSeq" id="WP_345387048.1">
    <property type="nucleotide sequence ID" value="NZ_BAABHG010000002.1"/>
</dbReference>
<name>A0ABW5GBR7_9PSEU</name>
<comment type="caution">
    <text evidence="2">The sequence shown here is derived from an EMBL/GenBank/DDBJ whole genome shotgun (WGS) entry which is preliminary data.</text>
</comment>
<evidence type="ECO:0000313" key="3">
    <source>
        <dbReference type="Proteomes" id="UP001597419"/>
    </source>
</evidence>